<organism evidence="1 2">
    <name type="scientific">Bauhinia variegata</name>
    <name type="common">Purple orchid tree</name>
    <name type="synonym">Phanera variegata</name>
    <dbReference type="NCBI Taxonomy" id="167791"/>
    <lineage>
        <taxon>Eukaryota</taxon>
        <taxon>Viridiplantae</taxon>
        <taxon>Streptophyta</taxon>
        <taxon>Embryophyta</taxon>
        <taxon>Tracheophyta</taxon>
        <taxon>Spermatophyta</taxon>
        <taxon>Magnoliopsida</taxon>
        <taxon>eudicotyledons</taxon>
        <taxon>Gunneridae</taxon>
        <taxon>Pentapetalae</taxon>
        <taxon>rosids</taxon>
        <taxon>fabids</taxon>
        <taxon>Fabales</taxon>
        <taxon>Fabaceae</taxon>
        <taxon>Cercidoideae</taxon>
        <taxon>Cercideae</taxon>
        <taxon>Bauhiniinae</taxon>
        <taxon>Bauhinia</taxon>
    </lineage>
</organism>
<evidence type="ECO:0000313" key="1">
    <source>
        <dbReference type="EMBL" id="KAI4308188.1"/>
    </source>
</evidence>
<accession>A0ACB9LGB4</accession>
<reference evidence="1 2" key="1">
    <citation type="journal article" date="2022" name="DNA Res.">
        <title>Chromosomal-level genome assembly of the orchid tree Bauhinia variegata (Leguminosae; Cercidoideae) supports the allotetraploid origin hypothesis of Bauhinia.</title>
        <authorList>
            <person name="Zhong Y."/>
            <person name="Chen Y."/>
            <person name="Zheng D."/>
            <person name="Pang J."/>
            <person name="Liu Y."/>
            <person name="Luo S."/>
            <person name="Meng S."/>
            <person name="Qian L."/>
            <person name="Wei D."/>
            <person name="Dai S."/>
            <person name="Zhou R."/>
        </authorList>
    </citation>
    <scope>NUCLEOTIDE SEQUENCE [LARGE SCALE GENOMIC DNA]</scope>
    <source>
        <strain evidence="1">BV-YZ2020</strain>
    </source>
</reference>
<sequence length="71" mass="7684">MNKIQEQRQQNLKFTHGEMEQASERERETSPVSATWFSRNAVSIVAGGGGGRGGRGDGEYGGVFVDPISEV</sequence>
<comment type="caution">
    <text evidence="1">The sequence shown here is derived from an EMBL/GenBank/DDBJ whole genome shotgun (WGS) entry which is preliminary data.</text>
</comment>
<protein>
    <submittedName>
        <fullName evidence="1">Uncharacterized protein</fullName>
    </submittedName>
</protein>
<evidence type="ECO:0000313" key="2">
    <source>
        <dbReference type="Proteomes" id="UP000828941"/>
    </source>
</evidence>
<name>A0ACB9LGB4_BAUVA</name>
<dbReference type="EMBL" id="CM039437">
    <property type="protein sequence ID" value="KAI4308188.1"/>
    <property type="molecule type" value="Genomic_DNA"/>
</dbReference>
<keyword evidence="2" id="KW-1185">Reference proteome</keyword>
<proteinExistence type="predicted"/>
<gene>
    <name evidence="1" type="ORF">L6164_031288</name>
</gene>
<dbReference type="Proteomes" id="UP000828941">
    <property type="component" value="Chromosome 12"/>
</dbReference>